<dbReference type="PROSITE" id="PS51318">
    <property type="entry name" value="TAT"/>
    <property type="match status" value="1"/>
</dbReference>
<accession>A0A8J3DGN0</accession>
<dbReference type="EMBL" id="BMXG01000007">
    <property type="protein sequence ID" value="GHB99442.1"/>
    <property type="molecule type" value="Genomic_DNA"/>
</dbReference>
<reference evidence="1" key="2">
    <citation type="submission" date="2020-09" db="EMBL/GenBank/DDBJ databases">
        <authorList>
            <person name="Sun Q."/>
            <person name="Kim S."/>
        </authorList>
    </citation>
    <scope>NUCLEOTIDE SEQUENCE</scope>
    <source>
        <strain evidence="1">KCTC 12870</strain>
    </source>
</reference>
<dbReference type="PANTHER" id="PTHR43737:SF1">
    <property type="entry name" value="DUF1501 DOMAIN-CONTAINING PROTEIN"/>
    <property type="match status" value="1"/>
</dbReference>
<sequence length="431" mass="47595">MDEDLNKLDDLSRRKFLHYTARTLLGVGLASMSSSPLWANATAARLSRPLARNVIYIYLAGGMSHLDTFDPKPNTKAEYGPVGVIPTNIDGIQVSEWLPGLAKRMNHLALIRSMTSTQGAHESGTYFMRTSYAPRGTIQHPGLGAWLMSMSGKTNTTLPGNVRIGGSGQTPGREGFLEKRYAPLFIGNPDKGLRHVKLHKNVDETELQERLALAQMMDMGFHQKYSSKEVASYGDIYEEAIKLMTSEDLDAFNLRKEPDHVRERYGNSSFGKGCLLARRLVENGVRYVEVNKGGWDTHNDNHKQVEILSYEIDQVLSALIDDLYWRGLLDETLIVVATEFGRSPSINRNQGRDHHPRAFSCMLAGGGINGGQVFGATDEHGGEVAEKAVTIPDFNATIAYSLGLPTDQPVMTPSGRPMTVADKGEPLRMLF</sequence>
<dbReference type="InterPro" id="IPR017850">
    <property type="entry name" value="Alkaline_phosphatase_core_sf"/>
</dbReference>
<organism evidence="1 2">
    <name type="scientific">Cerasicoccus arenae</name>
    <dbReference type="NCBI Taxonomy" id="424488"/>
    <lineage>
        <taxon>Bacteria</taxon>
        <taxon>Pseudomonadati</taxon>
        <taxon>Verrucomicrobiota</taxon>
        <taxon>Opitutia</taxon>
        <taxon>Puniceicoccales</taxon>
        <taxon>Cerasicoccaceae</taxon>
        <taxon>Cerasicoccus</taxon>
    </lineage>
</organism>
<comment type="caution">
    <text evidence="1">The sequence shown here is derived from an EMBL/GenBank/DDBJ whole genome shotgun (WGS) entry which is preliminary data.</text>
</comment>
<dbReference type="RefSeq" id="WP_189513477.1">
    <property type="nucleotide sequence ID" value="NZ_BMXG01000007.1"/>
</dbReference>
<evidence type="ECO:0008006" key="3">
    <source>
        <dbReference type="Google" id="ProtNLM"/>
    </source>
</evidence>
<name>A0A8J3DGN0_9BACT</name>
<dbReference type="InterPro" id="IPR010869">
    <property type="entry name" value="DUF1501"/>
</dbReference>
<dbReference type="AlphaFoldDB" id="A0A8J3DGN0"/>
<gene>
    <name evidence="1" type="ORF">GCM10007047_14610</name>
</gene>
<dbReference type="Pfam" id="PF07394">
    <property type="entry name" value="DUF1501"/>
    <property type="match status" value="1"/>
</dbReference>
<dbReference type="PANTHER" id="PTHR43737">
    <property type="entry name" value="BLL7424 PROTEIN"/>
    <property type="match status" value="1"/>
</dbReference>
<proteinExistence type="predicted"/>
<evidence type="ECO:0000313" key="2">
    <source>
        <dbReference type="Proteomes" id="UP000642829"/>
    </source>
</evidence>
<protein>
    <recommendedName>
        <fullName evidence="3">DUF1501 domain-containing protein</fullName>
    </recommendedName>
</protein>
<keyword evidence="2" id="KW-1185">Reference proteome</keyword>
<dbReference type="Proteomes" id="UP000642829">
    <property type="component" value="Unassembled WGS sequence"/>
</dbReference>
<dbReference type="InterPro" id="IPR006311">
    <property type="entry name" value="TAT_signal"/>
</dbReference>
<evidence type="ECO:0000313" key="1">
    <source>
        <dbReference type="EMBL" id="GHB99442.1"/>
    </source>
</evidence>
<dbReference type="SUPFAM" id="SSF53649">
    <property type="entry name" value="Alkaline phosphatase-like"/>
    <property type="match status" value="1"/>
</dbReference>
<reference evidence="1" key="1">
    <citation type="journal article" date="2014" name="Int. J. Syst. Evol. Microbiol.">
        <title>Complete genome sequence of Corynebacterium casei LMG S-19264T (=DSM 44701T), isolated from a smear-ripened cheese.</title>
        <authorList>
            <consortium name="US DOE Joint Genome Institute (JGI-PGF)"/>
            <person name="Walter F."/>
            <person name="Albersmeier A."/>
            <person name="Kalinowski J."/>
            <person name="Ruckert C."/>
        </authorList>
    </citation>
    <scope>NUCLEOTIDE SEQUENCE</scope>
    <source>
        <strain evidence="1">KCTC 12870</strain>
    </source>
</reference>